<gene>
    <name evidence="1" type="ORF">QJS10_CPB14g01671</name>
</gene>
<accession>A0AAV9DET8</accession>
<reference evidence="1" key="1">
    <citation type="journal article" date="2023" name="Nat. Commun.">
        <title>Diploid and tetraploid genomes of Acorus and the evolution of monocots.</title>
        <authorList>
            <person name="Ma L."/>
            <person name="Liu K.W."/>
            <person name="Li Z."/>
            <person name="Hsiao Y.Y."/>
            <person name="Qi Y."/>
            <person name="Fu T."/>
            <person name="Tang G.D."/>
            <person name="Zhang D."/>
            <person name="Sun W.H."/>
            <person name="Liu D.K."/>
            <person name="Li Y."/>
            <person name="Chen G.Z."/>
            <person name="Liu X.D."/>
            <person name="Liao X.Y."/>
            <person name="Jiang Y.T."/>
            <person name="Yu X."/>
            <person name="Hao Y."/>
            <person name="Huang J."/>
            <person name="Zhao X.W."/>
            <person name="Ke S."/>
            <person name="Chen Y.Y."/>
            <person name="Wu W.L."/>
            <person name="Hsu J.L."/>
            <person name="Lin Y.F."/>
            <person name="Huang M.D."/>
            <person name="Li C.Y."/>
            <person name="Huang L."/>
            <person name="Wang Z.W."/>
            <person name="Zhao X."/>
            <person name="Zhong W.Y."/>
            <person name="Peng D.H."/>
            <person name="Ahmad S."/>
            <person name="Lan S."/>
            <person name="Zhang J.S."/>
            <person name="Tsai W.C."/>
            <person name="Van de Peer Y."/>
            <person name="Liu Z.J."/>
        </authorList>
    </citation>
    <scope>NUCLEOTIDE SEQUENCE</scope>
    <source>
        <strain evidence="1">CP</strain>
    </source>
</reference>
<name>A0AAV9DET8_ACOCL</name>
<dbReference type="Proteomes" id="UP001180020">
    <property type="component" value="Unassembled WGS sequence"/>
</dbReference>
<dbReference type="EMBL" id="JAUJYO010000014">
    <property type="protein sequence ID" value="KAK1299411.1"/>
    <property type="molecule type" value="Genomic_DNA"/>
</dbReference>
<proteinExistence type="predicted"/>
<reference evidence="1" key="2">
    <citation type="submission" date="2023-06" db="EMBL/GenBank/DDBJ databases">
        <authorList>
            <person name="Ma L."/>
            <person name="Liu K.-W."/>
            <person name="Li Z."/>
            <person name="Hsiao Y.-Y."/>
            <person name="Qi Y."/>
            <person name="Fu T."/>
            <person name="Tang G."/>
            <person name="Zhang D."/>
            <person name="Sun W.-H."/>
            <person name="Liu D.-K."/>
            <person name="Li Y."/>
            <person name="Chen G.-Z."/>
            <person name="Liu X.-D."/>
            <person name="Liao X.-Y."/>
            <person name="Jiang Y.-T."/>
            <person name="Yu X."/>
            <person name="Hao Y."/>
            <person name="Huang J."/>
            <person name="Zhao X.-W."/>
            <person name="Ke S."/>
            <person name="Chen Y.-Y."/>
            <person name="Wu W.-L."/>
            <person name="Hsu J.-L."/>
            <person name="Lin Y.-F."/>
            <person name="Huang M.-D."/>
            <person name="Li C.-Y."/>
            <person name="Huang L."/>
            <person name="Wang Z.-W."/>
            <person name="Zhao X."/>
            <person name="Zhong W.-Y."/>
            <person name="Peng D.-H."/>
            <person name="Ahmad S."/>
            <person name="Lan S."/>
            <person name="Zhang J.-S."/>
            <person name="Tsai W.-C."/>
            <person name="Van De Peer Y."/>
            <person name="Liu Z.-J."/>
        </authorList>
    </citation>
    <scope>NUCLEOTIDE SEQUENCE</scope>
    <source>
        <strain evidence="1">CP</strain>
        <tissue evidence="1">Leaves</tissue>
    </source>
</reference>
<evidence type="ECO:0000313" key="2">
    <source>
        <dbReference type="Proteomes" id="UP001180020"/>
    </source>
</evidence>
<dbReference type="AlphaFoldDB" id="A0AAV9DET8"/>
<evidence type="ECO:0000313" key="1">
    <source>
        <dbReference type="EMBL" id="KAK1299411.1"/>
    </source>
</evidence>
<organism evidence="1 2">
    <name type="scientific">Acorus calamus</name>
    <name type="common">Sweet flag</name>
    <dbReference type="NCBI Taxonomy" id="4465"/>
    <lineage>
        <taxon>Eukaryota</taxon>
        <taxon>Viridiplantae</taxon>
        <taxon>Streptophyta</taxon>
        <taxon>Embryophyta</taxon>
        <taxon>Tracheophyta</taxon>
        <taxon>Spermatophyta</taxon>
        <taxon>Magnoliopsida</taxon>
        <taxon>Liliopsida</taxon>
        <taxon>Acoraceae</taxon>
        <taxon>Acorus</taxon>
    </lineage>
</organism>
<keyword evidence="2" id="KW-1185">Reference proteome</keyword>
<protein>
    <submittedName>
        <fullName evidence="1">Uncharacterized protein</fullName>
    </submittedName>
</protein>
<sequence>MSTTLMGSKLTKRVNAIISDSSLFKDRKLSDRLSVIFNASKVGIDVDRVIKPSRFTTVNLEVKGGKRPLGTLKQIQTS</sequence>
<comment type="caution">
    <text evidence="1">The sequence shown here is derived from an EMBL/GenBank/DDBJ whole genome shotgun (WGS) entry which is preliminary data.</text>
</comment>